<dbReference type="SUPFAM" id="SSF55785">
    <property type="entry name" value="PYP-like sensor domain (PAS domain)"/>
    <property type="match status" value="2"/>
</dbReference>
<feature type="transmembrane region" description="Helical" evidence="11">
    <location>
        <begin position="16"/>
        <end position="38"/>
    </location>
</feature>
<feature type="domain" description="PAS" evidence="13">
    <location>
        <begin position="430"/>
        <end position="501"/>
    </location>
</feature>
<evidence type="ECO:0000313" key="16">
    <source>
        <dbReference type="EMBL" id="AGH44351.1"/>
    </source>
</evidence>
<comment type="function">
    <text evidence="9">Putative oxygen sensor; modulates the activity of FixJ, a transcriptional activator of nitrogen fixation fixK gene. FixL probably acts as a kinase that phosphorylates FixJ.</text>
</comment>
<feature type="domain" description="Histidine kinase" evidence="12">
    <location>
        <begin position="577"/>
        <end position="792"/>
    </location>
</feature>
<keyword evidence="5" id="KW-0547">Nucleotide-binding</keyword>
<keyword evidence="8" id="KW-0902">Two-component regulatory system</keyword>
<dbReference type="GO" id="GO:0006355">
    <property type="term" value="P:regulation of DNA-templated transcription"/>
    <property type="evidence" value="ECO:0007669"/>
    <property type="project" value="InterPro"/>
</dbReference>
<evidence type="ECO:0000256" key="1">
    <source>
        <dbReference type="ARBA" id="ARBA00000085"/>
    </source>
</evidence>
<dbReference type="InterPro" id="IPR036890">
    <property type="entry name" value="HATPase_C_sf"/>
</dbReference>
<dbReference type="InterPro" id="IPR003661">
    <property type="entry name" value="HisK_dim/P_dom"/>
</dbReference>
<dbReference type="SMART" id="SM01079">
    <property type="entry name" value="CHASE"/>
    <property type="match status" value="1"/>
</dbReference>
<dbReference type="InterPro" id="IPR035965">
    <property type="entry name" value="PAS-like_dom_sf"/>
</dbReference>
<dbReference type="PRINTS" id="PR00344">
    <property type="entry name" value="BCTRLSENSOR"/>
</dbReference>
<evidence type="ECO:0000256" key="2">
    <source>
        <dbReference type="ARBA" id="ARBA00012438"/>
    </source>
</evidence>
<dbReference type="PATRIC" id="fig|1129794.4.peg.2219"/>
<sequence>MESDKWRISFSPQVAILWYSVIAGIFSASLIAFIVLYIETQERAHIDRVTQSVADGIKTLLEEDIHRRMVSLTEFSGVSAISNNMSDDEWELLSKSLYYSKQGYHSIGWLDSSFNVRRILPIEGNETSVDFDLAFQPLALLSELKSQQQKSAVITVPLNSLEGKLGLGIYVPVLKTTPSSRKIEGFIVSVILFDPYIKSVLPTYLIAEHKLTLFIDEQKVYSDQINQSYISNASNRQTSFEIMGQRWQVNLMPNSEFRPFTLFRMFSLLIVLGILLSFFITLAVYTLMSARNKTKLTKDDLKKTAQLLKNLPGMAYQAFNRTNRPMIFVSEGCKLLTGHSKKQFEKHNILWGKLIHPRDYQRVCQTINHALKTNRLFELEYRIITKNNDVRLIWERGEPVSSIVNDDFIIEGFITDITSIKQAEVDLLQSYAFSEAIVDSVVDAVITINNNGQIQSFNNTAQNMFGYSFDEVKDINVKILMPQPYSDHHDQYLAQYIVTNETHIIGNGRELVAKRKDGTTFPIHLSVSEIHNNEKKMFVGVIKDITQQRTLENEAISHIEQMAHADRLNALGEMAAGIAHEINQPLTAISLFSQTGKNFSEKGKFERLPEIFEKISLHARRAGSVLERVQLMTRQGDRSKEVIASTILIDEVKKLAESEARLCDISIQLLTCKENTNVFVDRVQIQQVILNLLRNGMEAMQSIACKNGALIKLQIRINAENNVEISVVDTGGGIPKTMIDTLFTPFSTTKKNGTGIGLSISKSIVEEHGGHIHFSDNKPAGAIFYFTLPIHEEGIPNDK</sequence>
<dbReference type="SMART" id="SM00091">
    <property type="entry name" value="PAS"/>
    <property type="match status" value="2"/>
</dbReference>
<dbReference type="InterPro" id="IPR000700">
    <property type="entry name" value="PAS-assoc_C"/>
</dbReference>
<dbReference type="eggNOG" id="COG3452">
    <property type="taxonomic scope" value="Bacteria"/>
</dbReference>
<dbReference type="Gene3D" id="3.30.450.20">
    <property type="entry name" value="PAS domain"/>
    <property type="match status" value="2"/>
</dbReference>
<dbReference type="Pfam" id="PF02518">
    <property type="entry name" value="HATPase_c"/>
    <property type="match status" value="1"/>
</dbReference>
<dbReference type="InterPro" id="IPR005467">
    <property type="entry name" value="His_kinase_dom"/>
</dbReference>
<comment type="catalytic activity">
    <reaction evidence="1">
        <text>ATP + protein L-histidine = ADP + protein N-phospho-L-histidine.</text>
        <dbReference type="EC" id="2.7.13.3"/>
    </reaction>
</comment>
<dbReference type="KEGG" id="gps:C427_2242"/>
<dbReference type="PANTHER" id="PTHR43065:SF10">
    <property type="entry name" value="PEROXIDE STRESS-ACTIVATED HISTIDINE KINASE MAK3"/>
    <property type="match status" value="1"/>
</dbReference>
<feature type="domain" description="PAC" evidence="14">
    <location>
        <begin position="507"/>
        <end position="557"/>
    </location>
</feature>
<gene>
    <name evidence="16" type="ORF">C427_2242</name>
</gene>
<dbReference type="SMART" id="SM00387">
    <property type="entry name" value="HATPase_c"/>
    <property type="match status" value="1"/>
</dbReference>
<dbReference type="AlphaFoldDB" id="K6ZPP5"/>
<evidence type="ECO:0000256" key="3">
    <source>
        <dbReference type="ARBA" id="ARBA00022553"/>
    </source>
</evidence>
<evidence type="ECO:0000256" key="8">
    <source>
        <dbReference type="ARBA" id="ARBA00023012"/>
    </source>
</evidence>
<evidence type="ECO:0000256" key="9">
    <source>
        <dbReference type="ARBA" id="ARBA00059827"/>
    </source>
</evidence>
<dbReference type="InterPro" id="IPR001610">
    <property type="entry name" value="PAC"/>
</dbReference>
<dbReference type="eggNOG" id="COG4191">
    <property type="taxonomic scope" value="Bacteria"/>
</dbReference>
<evidence type="ECO:0000256" key="11">
    <source>
        <dbReference type="SAM" id="Phobius"/>
    </source>
</evidence>
<dbReference type="HOGENOM" id="CLU_000445_114_39_6"/>
<dbReference type="SUPFAM" id="SSF47384">
    <property type="entry name" value="Homodimeric domain of signal transducing histidine kinase"/>
    <property type="match status" value="1"/>
</dbReference>
<dbReference type="GO" id="GO:0000155">
    <property type="term" value="F:phosphorelay sensor kinase activity"/>
    <property type="evidence" value="ECO:0007669"/>
    <property type="project" value="InterPro"/>
</dbReference>
<keyword evidence="7" id="KW-0067">ATP-binding</keyword>
<evidence type="ECO:0000256" key="7">
    <source>
        <dbReference type="ARBA" id="ARBA00022840"/>
    </source>
</evidence>
<dbReference type="InterPro" id="IPR003594">
    <property type="entry name" value="HATPase_dom"/>
</dbReference>
<dbReference type="Pfam" id="PF00512">
    <property type="entry name" value="HisKA"/>
    <property type="match status" value="1"/>
</dbReference>
<keyword evidence="11" id="KW-0472">Membrane</keyword>
<keyword evidence="6 16" id="KW-0418">Kinase</keyword>
<dbReference type="GO" id="GO:0005524">
    <property type="term" value="F:ATP binding"/>
    <property type="evidence" value="ECO:0007669"/>
    <property type="project" value="UniProtKB-KW"/>
</dbReference>
<evidence type="ECO:0000256" key="6">
    <source>
        <dbReference type="ARBA" id="ARBA00022777"/>
    </source>
</evidence>
<keyword evidence="17" id="KW-1185">Reference proteome</keyword>
<keyword evidence="3" id="KW-0597">Phosphoprotein</keyword>
<dbReference type="PANTHER" id="PTHR43065">
    <property type="entry name" value="SENSOR HISTIDINE KINASE"/>
    <property type="match status" value="1"/>
</dbReference>
<protein>
    <recommendedName>
        <fullName evidence="10">Sensor protein FixL</fullName>
        <ecNumber evidence="2">2.7.13.3</ecNumber>
    </recommendedName>
</protein>
<dbReference type="EC" id="2.7.13.3" evidence="2"/>
<dbReference type="NCBIfam" id="TIGR00229">
    <property type="entry name" value="sensory_box"/>
    <property type="match status" value="2"/>
</dbReference>
<proteinExistence type="predicted"/>
<dbReference type="SMART" id="SM00388">
    <property type="entry name" value="HisKA"/>
    <property type="match status" value="1"/>
</dbReference>
<keyword evidence="11" id="KW-1133">Transmembrane helix</keyword>
<dbReference type="Pfam" id="PF08447">
    <property type="entry name" value="PAS_3"/>
    <property type="match status" value="1"/>
</dbReference>
<dbReference type="SMART" id="SM00086">
    <property type="entry name" value="PAC"/>
    <property type="match status" value="2"/>
</dbReference>
<dbReference type="PROSITE" id="PS50112">
    <property type="entry name" value="PAS"/>
    <property type="match status" value="1"/>
</dbReference>
<dbReference type="Gene3D" id="1.10.287.130">
    <property type="match status" value="1"/>
</dbReference>
<dbReference type="InterPro" id="IPR036097">
    <property type="entry name" value="HisK_dim/P_sf"/>
</dbReference>
<feature type="transmembrane region" description="Helical" evidence="11">
    <location>
        <begin position="262"/>
        <end position="288"/>
    </location>
</feature>
<dbReference type="InterPro" id="IPR000014">
    <property type="entry name" value="PAS"/>
</dbReference>
<dbReference type="InterPro" id="IPR013655">
    <property type="entry name" value="PAS_fold_3"/>
</dbReference>
<evidence type="ECO:0000259" key="12">
    <source>
        <dbReference type="PROSITE" id="PS50109"/>
    </source>
</evidence>
<dbReference type="FunFam" id="3.30.450.20:FF:000060">
    <property type="entry name" value="Sensor protein FixL"/>
    <property type="match status" value="1"/>
</dbReference>
<evidence type="ECO:0000259" key="15">
    <source>
        <dbReference type="PROSITE" id="PS50839"/>
    </source>
</evidence>
<dbReference type="RefSeq" id="WP_007638318.1">
    <property type="nucleotide sequence ID" value="NC_020514.1"/>
</dbReference>
<evidence type="ECO:0000256" key="5">
    <source>
        <dbReference type="ARBA" id="ARBA00022741"/>
    </source>
</evidence>
<dbReference type="SUPFAM" id="SSF55874">
    <property type="entry name" value="ATPase domain of HSP90 chaperone/DNA topoisomerase II/histidine kinase"/>
    <property type="match status" value="1"/>
</dbReference>
<dbReference type="PROSITE" id="PS50113">
    <property type="entry name" value="PAC"/>
    <property type="match status" value="1"/>
</dbReference>
<dbReference type="PROSITE" id="PS50839">
    <property type="entry name" value="CHASE"/>
    <property type="match status" value="1"/>
</dbReference>
<name>K6ZPP5_9ALTE</name>
<dbReference type="CDD" id="cd00130">
    <property type="entry name" value="PAS"/>
    <property type="match status" value="2"/>
</dbReference>
<evidence type="ECO:0000259" key="14">
    <source>
        <dbReference type="PROSITE" id="PS50113"/>
    </source>
</evidence>
<dbReference type="OrthoDB" id="7052769at2"/>
<keyword evidence="4" id="KW-0808">Transferase</keyword>
<dbReference type="EMBL" id="CP003837">
    <property type="protein sequence ID" value="AGH44351.1"/>
    <property type="molecule type" value="Genomic_DNA"/>
</dbReference>
<dbReference type="CDD" id="cd00082">
    <property type="entry name" value="HisKA"/>
    <property type="match status" value="1"/>
</dbReference>
<accession>K6ZPP5</accession>
<dbReference type="InterPro" id="IPR006189">
    <property type="entry name" value="CHASE_dom"/>
</dbReference>
<evidence type="ECO:0000256" key="4">
    <source>
        <dbReference type="ARBA" id="ARBA00022679"/>
    </source>
</evidence>
<evidence type="ECO:0000313" key="17">
    <source>
        <dbReference type="Proteomes" id="UP000011864"/>
    </source>
</evidence>
<reference evidence="16 17" key="1">
    <citation type="journal article" date="2013" name="Genome Announc.">
        <title>Complete Genome Sequence of Glaciecola psychrophila Strain 170T.</title>
        <authorList>
            <person name="Yin J."/>
            <person name="Chen J."/>
            <person name="Liu G."/>
            <person name="Yu Y."/>
            <person name="Song L."/>
            <person name="Wang X."/>
            <person name="Qu X."/>
        </authorList>
    </citation>
    <scope>NUCLEOTIDE SEQUENCE [LARGE SCALE GENOMIC DNA]</scope>
    <source>
        <strain evidence="16 17">170</strain>
    </source>
</reference>
<dbReference type="Gene3D" id="3.30.565.10">
    <property type="entry name" value="Histidine kinase-like ATPase, C-terminal domain"/>
    <property type="match status" value="1"/>
</dbReference>
<organism evidence="16 17">
    <name type="scientific">Paraglaciecola psychrophila 170</name>
    <dbReference type="NCBI Taxonomy" id="1129794"/>
    <lineage>
        <taxon>Bacteria</taxon>
        <taxon>Pseudomonadati</taxon>
        <taxon>Pseudomonadota</taxon>
        <taxon>Gammaproteobacteria</taxon>
        <taxon>Alteromonadales</taxon>
        <taxon>Alteromonadaceae</taxon>
        <taxon>Paraglaciecola</taxon>
    </lineage>
</organism>
<dbReference type="InterPro" id="IPR004358">
    <property type="entry name" value="Sig_transdc_His_kin-like_C"/>
</dbReference>
<feature type="domain" description="CHASE" evidence="15">
    <location>
        <begin position="116"/>
        <end position="200"/>
    </location>
</feature>
<dbReference type="STRING" id="1129794.C427_2242"/>
<evidence type="ECO:0000256" key="10">
    <source>
        <dbReference type="ARBA" id="ARBA00070616"/>
    </source>
</evidence>
<dbReference type="Pfam" id="PF13426">
    <property type="entry name" value="PAS_9"/>
    <property type="match status" value="1"/>
</dbReference>
<keyword evidence="11" id="KW-0812">Transmembrane</keyword>
<dbReference type="Proteomes" id="UP000011864">
    <property type="component" value="Chromosome"/>
</dbReference>
<evidence type="ECO:0000259" key="13">
    <source>
        <dbReference type="PROSITE" id="PS50112"/>
    </source>
</evidence>
<dbReference type="PROSITE" id="PS50109">
    <property type="entry name" value="HIS_KIN"/>
    <property type="match status" value="1"/>
</dbReference>